<dbReference type="InterPro" id="IPR001487">
    <property type="entry name" value="Bromodomain"/>
</dbReference>
<feature type="region of interest" description="Disordered" evidence="9">
    <location>
        <begin position="278"/>
        <end position="302"/>
    </location>
</feature>
<feature type="coiled-coil region" evidence="8">
    <location>
        <begin position="381"/>
        <end position="431"/>
    </location>
</feature>
<proteinExistence type="predicted"/>
<dbReference type="InterPro" id="IPR052442">
    <property type="entry name" value="Env_Response_Regulator"/>
</dbReference>
<dbReference type="RefSeq" id="XP_027330878.1">
    <property type="nucleotide sequence ID" value="XM_027475077.1"/>
</dbReference>
<dbReference type="PROSITE" id="PS50014">
    <property type="entry name" value="BROMODOMAIN_2"/>
    <property type="match status" value="1"/>
</dbReference>
<keyword evidence="5" id="KW-0804">Transcription</keyword>
<evidence type="ECO:0000256" key="6">
    <source>
        <dbReference type="ARBA" id="ARBA00023242"/>
    </source>
</evidence>
<evidence type="ECO:0000256" key="5">
    <source>
        <dbReference type="ARBA" id="ARBA00023163"/>
    </source>
</evidence>
<feature type="region of interest" description="Disordered" evidence="9">
    <location>
        <begin position="39"/>
        <end position="76"/>
    </location>
</feature>
<evidence type="ECO:0000256" key="4">
    <source>
        <dbReference type="ARBA" id="ARBA00023117"/>
    </source>
</evidence>
<evidence type="ECO:0000313" key="11">
    <source>
        <dbReference type="Proteomes" id="UP000694853"/>
    </source>
</evidence>
<keyword evidence="2" id="KW-0805">Transcription regulation</keyword>
<dbReference type="InterPro" id="IPR036427">
    <property type="entry name" value="Bromodomain-like_sf"/>
</dbReference>
<feature type="region of interest" description="Disordered" evidence="9">
    <location>
        <begin position="196"/>
        <end position="227"/>
    </location>
</feature>
<keyword evidence="11" id="KW-1185">Reference proteome</keyword>
<gene>
    <name evidence="12" type="primary">LOC113846604</name>
</gene>
<dbReference type="GeneID" id="113846604"/>
<dbReference type="GO" id="GO:0005634">
    <property type="term" value="C:nucleus"/>
    <property type="evidence" value="ECO:0007669"/>
    <property type="project" value="UniProtKB-SubCell"/>
</dbReference>
<reference evidence="11" key="1">
    <citation type="journal article" date="2019" name="Toxins">
        <title>Detection of Abrin-Like and Prepropulchellin-Like Toxin Genes and Transcripts Using Whole Genome Sequencing and Full-Length Transcript Sequencing of Abrus precatorius.</title>
        <authorList>
            <person name="Hovde B.T."/>
            <person name="Daligault H.E."/>
            <person name="Hanschen E.R."/>
            <person name="Kunde Y.A."/>
            <person name="Johnson M.B."/>
            <person name="Starkenburg S.R."/>
            <person name="Johnson S.L."/>
        </authorList>
    </citation>
    <scope>NUCLEOTIDE SEQUENCE [LARGE SCALE GENOMIC DNA]</scope>
</reference>
<dbReference type="Pfam" id="PF00439">
    <property type="entry name" value="Bromodomain"/>
    <property type="match status" value="1"/>
</dbReference>
<dbReference type="SMART" id="SM00297">
    <property type="entry name" value="BROMO"/>
    <property type="match status" value="1"/>
</dbReference>
<dbReference type="PANTHER" id="PTHR46136:SF19">
    <property type="entry name" value="TRANSCRIPTION FACTOR GTE12"/>
    <property type="match status" value="1"/>
</dbReference>
<name>A0A8B8JJI2_ABRPR</name>
<dbReference type="SUPFAM" id="SSF47370">
    <property type="entry name" value="Bromodomain"/>
    <property type="match status" value="1"/>
</dbReference>
<feature type="compositionally biased region" description="Basic and acidic residues" evidence="9">
    <location>
        <begin position="214"/>
        <end position="227"/>
    </location>
</feature>
<protein>
    <submittedName>
        <fullName evidence="12">Transcription factor GTE8 isoform X2</fullName>
    </submittedName>
</protein>
<dbReference type="InterPro" id="IPR037377">
    <property type="entry name" value="GTE_bromo"/>
</dbReference>
<keyword evidence="3 8" id="KW-0175">Coiled coil</keyword>
<accession>A0A8B8JJI2</accession>
<evidence type="ECO:0000259" key="10">
    <source>
        <dbReference type="PROSITE" id="PS50014"/>
    </source>
</evidence>
<dbReference type="Gene3D" id="1.20.920.10">
    <property type="entry name" value="Bromodomain-like"/>
    <property type="match status" value="1"/>
</dbReference>
<evidence type="ECO:0000256" key="2">
    <source>
        <dbReference type="ARBA" id="ARBA00023015"/>
    </source>
</evidence>
<evidence type="ECO:0000256" key="9">
    <source>
        <dbReference type="SAM" id="MobiDB-lite"/>
    </source>
</evidence>
<feature type="compositionally biased region" description="Polar residues" evidence="9">
    <location>
        <begin position="196"/>
        <end position="208"/>
    </location>
</feature>
<feature type="compositionally biased region" description="Basic and acidic residues" evidence="9">
    <location>
        <begin position="39"/>
        <end position="49"/>
    </location>
</feature>
<evidence type="ECO:0000256" key="7">
    <source>
        <dbReference type="PROSITE-ProRule" id="PRU00035"/>
    </source>
</evidence>
<evidence type="ECO:0000313" key="12">
    <source>
        <dbReference type="RefSeq" id="XP_027330878.1"/>
    </source>
</evidence>
<keyword evidence="6" id="KW-0539">Nucleus</keyword>
<feature type="domain" description="Bromo" evidence="10">
    <location>
        <begin position="91"/>
        <end position="163"/>
    </location>
</feature>
<reference evidence="12" key="2">
    <citation type="submission" date="2025-08" db="UniProtKB">
        <authorList>
            <consortium name="RefSeq"/>
        </authorList>
    </citation>
    <scope>IDENTIFICATION</scope>
    <source>
        <tissue evidence="12">Young leaves</tissue>
    </source>
</reference>
<dbReference type="AlphaFoldDB" id="A0A8B8JJI2"/>
<sequence>MIATETIVPNRKLKIKFSTKRIEVDSGPKCEFEQQVSHIDESRCCKSNEKSSLPDSNKRGPAESTEGQTEKRQKIDRKGSLQCATILKSLISHPYSWVFSKPVDPVALNIPDYFTIISRPMDLGTIKSKLEKNIYSGAEEFAADVRLTFSNAMTYNPPGNDVHLMAKELRKVFDRKWKDLDKKWKCEDEHGKSVTGTIKETVRRSLNGTHPRHKDTLPKKSQVSEHKGIHKISSLAARDARVVVPKLSQIPFKLIEKDLHKGREDLSARGADALRQDCSTKCTSPTGKKSDPDSDGAVSSLDSEHVCSSSELVTPATDASSVEVWSTPVFPAQLSPKKALRAAMLKSRFADTILKAQQKTLLEHGDKGDPLKMQLEKERLERIQREERARIEAQIKTAEAAARMRAEEELRQRREKEREAARAAIEKMKRTVEIEHNMEIIKELESLSGCTLSYKAVGGRNGYKVAMETLDKPLIENPLERLGLFIKDEYTADEDEEVLNGGWEEGEIF</sequence>
<evidence type="ECO:0000256" key="8">
    <source>
        <dbReference type="SAM" id="Coils"/>
    </source>
</evidence>
<keyword evidence="4 7" id="KW-0103">Bromodomain</keyword>
<organism evidence="11 12">
    <name type="scientific">Abrus precatorius</name>
    <name type="common">Indian licorice</name>
    <name type="synonym">Glycine abrus</name>
    <dbReference type="NCBI Taxonomy" id="3816"/>
    <lineage>
        <taxon>Eukaryota</taxon>
        <taxon>Viridiplantae</taxon>
        <taxon>Streptophyta</taxon>
        <taxon>Embryophyta</taxon>
        <taxon>Tracheophyta</taxon>
        <taxon>Spermatophyta</taxon>
        <taxon>Magnoliopsida</taxon>
        <taxon>eudicotyledons</taxon>
        <taxon>Gunneridae</taxon>
        <taxon>Pentapetalae</taxon>
        <taxon>rosids</taxon>
        <taxon>fabids</taxon>
        <taxon>Fabales</taxon>
        <taxon>Fabaceae</taxon>
        <taxon>Papilionoideae</taxon>
        <taxon>50 kb inversion clade</taxon>
        <taxon>NPAAA clade</taxon>
        <taxon>indigoferoid/millettioid clade</taxon>
        <taxon>Abreae</taxon>
        <taxon>Abrus</taxon>
    </lineage>
</organism>
<dbReference type="Proteomes" id="UP000694853">
    <property type="component" value="Unplaced"/>
</dbReference>
<dbReference type="PRINTS" id="PR00503">
    <property type="entry name" value="BROMODOMAIN"/>
</dbReference>
<dbReference type="CDD" id="cd05506">
    <property type="entry name" value="Bromo_plant1"/>
    <property type="match status" value="1"/>
</dbReference>
<evidence type="ECO:0000256" key="3">
    <source>
        <dbReference type="ARBA" id="ARBA00023054"/>
    </source>
</evidence>
<comment type="subcellular location">
    <subcellularLocation>
        <location evidence="1">Nucleus</location>
    </subcellularLocation>
</comment>
<evidence type="ECO:0000256" key="1">
    <source>
        <dbReference type="ARBA" id="ARBA00004123"/>
    </source>
</evidence>
<feature type="compositionally biased region" description="Polar residues" evidence="9">
    <location>
        <begin position="278"/>
        <end position="287"/>
    </location>
</feature>
<dbReference type="PANTHER" id="PTHR46136">
    <property type="entry name" value="TRANSCRIPTION FACTOR GTE8"/>
    <property type="match status" value="1"/>
</dbReference>